<dbReference type="InterPro" id="IPR005531">
    <property type="entry name" value="Asp23"/>
</dbReference>
<reference evidence="3" key="1">
    <citation type="submission" date="2010-11" db="EMBL/GenBank/DDBJ databases">
        <title>The complete genome of Mahella australiensis DSM 15567.</title>
        <authorList>
            <consortium name="US DOE Joint Genome Institute (JGI-PGF)"/>
            <person name="Lucas S."/>
            <person name="Copeland A."/>
            <person name="Lapidus A."/>
            <person name="Bruce D."/>
            <person name="Goodwin L."/>
            <person name="Pitluck S."/>
            <person name="Kyrpides N."/>
            <person name="Mavromatis K."/>
            <person name="Pagani I."/>
            <person name="Ivanova N."/>
            <person name="Teshima H."/>
            <person name="Brettin T."/>
            <person name="Detter J.C."/>
            <person name="Han C."/>
            <person name="Tapia R."/>
            <person name="Land M."/>
            <person name="Hauser L."/>
            <person name="Markowitz V."/>
            <person name="Cheng J.-F."/>
            <person name="Hugenholtz P."/>
            <person name="Woyke T."/>
            <person name="Wu D."/>
            <person name="Spring S."/>
            <person name="Pukall R."/>
            <person name="Steenblock K."/>
            <person name="Schneider S."/>
            <person name="Klenk H.-P."/>
            <person name="Eisen J.A."/>
        </authorList>
    </citation>
    <scope>NUCLEOTIDE SEQUENCE [LARGE SCALE GENOMIC DNA]</scope>
    <source>
        <strain evidence="3">DSM 15567 / CIP 107919 / 50-1 BON</strain>
    </source>
</reference>
<dbReference type="EMBL" id="CP002360">
    <property type="protein sequence ID" value="AEE96193.1"/>
    <property type="molecule type" value="Genomic_DNA"/>
</dbReference>
<keyword evidence="3" id="KW-1185">Reference proteome</keyword>
<dbReference type="Pfam" id="PF03780">
    <property type="entry name" value="Asp23"/>
    <property type="match status" value="1"/>
</dbReference>
<comment type="similarity">
    <text evidence="1">Belongs to the asp23 family.</text>
</comment>
<dbReference type="HOGENOM" id="CLU_113198_2_0_9"/>
<dbReference type="RefSeq" id="WP_013780623.1">
    <property type="nucleotide sequence ID" value="NC_015520.1"/>
</dbReference>
<dbReference type="KEGG" id="mas:Mahau_0995"/>
<evidence type="ECO:0000313" key="3">
    <source>
        <dbReference type="Proteomes" id="UP000008457"/>
    </source>
</evidence>
<name>F4A2L3_MAHA5</name>
<dbReference type="OrthoDB" id="9793465at2"/>
<dbReference type="Proteomes" id="UP000008457">
    <property type="component" value="Chromosome"/>
</dbReference>
<protein>
    <recommendedName>
        <fullName evidence="4">Asp23/Gls24 family envelope stress response protein</fullName>
    </recommendedName>
</protein>
<gene>
    <name evidence="2" type="ordered locus">Mahau_0995</name>
</gene>
<sequence>MDIVNELGKIRIADEVIARIAGISASQCNGIVGMASKRATDGIVELLGMENVTKGIRVNNKEDQLTIDLYVVIKFGMSIEQTAQAVMDKVRHDMKELTGLEPTTVNVIVEGIEF</sequence>
<dbReference type="PANTHER" id="PTHR34297:SF2">
    <property type="entry name" value="ASP23_GLS24 FAMILY ENVELOPE STRESS RESPONSE PROTEIN"/>
    <property type="match status" value="1"/>
</dbReference>
<evidence type="ECO:0000256" key="1">
    <source>
        <dbReference type="ARBA" id="ARBA00005721"/>
    </source>
</evidence>
<proteinExistence type="inferred from homology"/>
<organism evidence="2 3">
    <name type="scientific">Mahella australiensis (strain DSM 15567 / CIP 107919 / 50-1 BON)</name>
    <dbReference type="NCBI Taxonomy" id="697281"/>
    <lineage>
        <taxon>Bacteria</taxon>
        <taxon>Bacillati</taxon>
        <taxon>Bacillota</taxon>
        <taxon>Clostridia</taxon>
        <taxon>Thermoanaerobacterales</taxon>
        <taxon>Thermoanaerobacterales Family IV. Incertae Sedis</taxon>
        <taxon>Mahella</taxon>
    </lineage>
</organism>
<dbReference type="eggNOG" id="COG1302">
    <property type="taxonomic scope" value="Bacteria"/>
</dbReference>
<dbReference type="STRING" id="697281.Mahau_0995"/>
<evidence type="ECO:0000313" key="2">
    <source>
        <dbReference type="EMBL" id="AEE96193.1"/>
    </source>
</evidence>
<dbReference type="AlphaFoldDB" id="F4A2L3"/>
<accession>F4A2L3</accession>
<reference evidence="2 3" key="2">
    <citation type="journal article" date="2011" name="Stand. Genomic Sci.">
        <title>Complete genome sequence of Mahella australiensis type strain (50-1 BON).</title>
        <authorList>
            <person name="Sikorski J."/>
            <person name="Teshima H."/>
            <person name="Nolan M."/>
            <person name="Lucas S."/>
            <person name="Hammon N."/>
            <person name="Deshpande S."/>
            <person name="Cheng J.F."/>
            <person name="Pitluck S."/>
            <person name="Liolios K."/>
            <person name="Pagani I."/>
            <person name="Ivanova N."/>
            <person name="Huntemann M."/>
            <person name="Mavromatis K."/>
            <person name="Ovchinikova G."/>
            <person name="Pati A."/>
            <person name="Tapia R."/>
            <person name="Han C."/>
            <person name="Goodwin L."/>
            <person name="Chen A."/>
            <person name="Palaniappan K."/>
            <person name="Land M."/>
            <person name="Hauser L."/>
            <person name="Ngatchou-Djao O.D."/>
            <person name="Rohde M."/>
            <person name="Pukall R."/>
            <person name="Spring S."/>
            <person name="Abt B."/>
            <person name="Goker M."/>
            <person name="Detter J.C."/>
            <person name="Woyke T."/>
            <person name="Bristow J."/>
            <person name="Markowitz V."/>
            <person name="Hugenholtz P."/>
            <person name="Eisen J.A."/>
            <person name="Kyrpides N.C."/>
            <person name="Klenk H.P."/>
            <person name="Lapidus A."/>
        </authorList>
    </citation>
    <scope>NUCLEOTIDE SEQUENCE [LARGE SCALE GENOMIC DNA]</scope>
    <source>
        <strain evidence="3">DSM 15567 / CIP 107919 / 50-1 BON</strain>
    </source>
</reference>
<dbReference type="PANTHER" id="PTHR34297">
    <property type="entry name" value="HYPOTHETICAL CYTOSOLIC PROTEIN-RELATED"/>
    <property type="match status" value="1"/>
</dbReference>
<evidence type="ECO:0008006" key="4">
    <source>
        <dbReference type="Google" id="ProtNLM"/>
    </source>
</evidence>